<dbReference type="Gene3D" id="2.40.50.200">
    <property type="entry name" value="Bacterial OB-fold"/>
    <property type="match status" value="1"/>
</dbReference>
<dbReference type="PANTHER" id="PTHR36571">
    <property type="entry name" value="PROTEIN YGIW"/>
    <property type="match status" value="1"/>
</dbReference>
<proteinExistence type="predicted"/>
<dbReference type="InterPro" id="IPR036700">
    <property type="entry name" value="BOBF_sf"/>
</dbReference>
<accession>A0A1T0CFN3</accession>
<keyword evidence="1 2" id="KW-0732">Signal</keyword>
<evidence type="ECO:0000256" key="1">
    <source>
        <dbReference type="ARBA" id="ARBA00022729"/>
    </source>
</evidence>
<evidence type="ECO:0000313" key="3">
    <source>
        <dbReference type="EMBL" id="OOS20941.1"/>
    </source>
</evidence>
<gene>
    <name evidence="3" type="ORF">B0680_10345</name>
</gene>
<feature type="chain" id="PRO_5013024057" evidence="2">
    <location>
        <begin position="25"/>
        <end position="118"/>
    </location>
</feature>
<evidence type="ECO:0000313" key="4">
    <source>
        <dbReference type="Proteomes" id="UP000189800"/>
    </source>
</evidence>
<dbReference type="SUPFAM" id="SSF101756">
    <property type="entry name" value="Hypothetical protein YgiW"/>
    <property type="match status" value="1"/>
</dbReference>
<dbReference type="PANTHER" id="PTHR36571:SF1">
    <property type="entry name" value="PROTEIN YGIW"/>
    <property type="match status" value="1"/>
</dbReference>
<dbReference type="RefSeq" id="WP_078255015.1">
    <property type="nucleotide sequence ID" value="NZ_MUYU01000035.1"/>
</dbReference>
<reference evidence="3 4" key="1">
    <citation type="submission" date="2017-02" db="EMBL/GenBank/DDBJ databases">
        <title>Draft genome sequence of Moraxella pluranimalium CCUG 54913T type strain.</title>
        <authorList>
            <person name="Salva-Serra F."/>
            <person name="Engstrom-Jakobsson H."/>
            <person name="Thorell K."/>
            <person name="Jaen-Luchoro D."/>
            <person name="Gonzales-Siles L."/>
            <person name="Karlsson R."/>
            <person name="Yazdan S."/>
            <person name="Boulund F."/>
            <person name="Johnning A."/>
            <person name="Engstrand L."/>
            <person name="Kristiansson E."/>
            <person name="Moore E."/>
        </authorList>
    </citation>
    <scope>NUCLEOTIDE SEQUENCE [LARGE SCALE GENOMIC DNA]</scope>
    <source>
        <strain evidence="3 4">CCUG 54913</strain>
    </source>
</reference>
<dbReference type="EMBL" id="MUYU01000035">
    <property type="protein sequence ID" value="OOS20941.1"/>
    <property type="molecule type" value="Genomic_DNA"/>
</dbReference>
<protein>
    <submittedName>
        <fullName evidence="3">Uncharacterized protein</fullName>
    </submittedName>
</protein>
<dbReference type="InterPro" id="IPR005220">
    <property type="entry name" value="CarO-like"/>
</dbReference>
<organism evidence="3 4">
    <name type="scientific">Moraxella pluranimalium</name>
    <dbReference type="NCBI Taxonomy" id="470453"/>
    <lineage>
        <taxon>Bacteria</taxon>
        <taxon>Pseudomonadati</taxon>
        <taxon>Pseudomonadota</taxon>
        <taxon>Gammaproteobacteria</taxon>
        <taxon>Moraxellales</taxon>
        <taxon>Moraxellaceae</taxon>
        <taxon>Moraxella</taxon>
    </lineage>
</organism>
<dbReference type="STRING" id="470453.B0680_10345"/>
<dbReference type="Proteomes" id="UP000189800">
    <property type="component" value="Unassembled WGS sequence"/>
</dbReference>
<keyword evidence="4" id="KW-1185">Reference proteome</keyword>
<dbReference type="Pfam" id="PF04076">
    <property type="entry name" value="BOF"/>
    <property type="match status" value="1"/>
</dbReference>
<dbReference type="NCBIfam" id="NF033674">
    <property type="entry name" value="stress_OB_fold"/>
    <property type="match status" value="1"/>
</dbReference>
<evidence type="ECO:0000256" key="2">
    <source>
        <dbReference type="SAM" id="SignalP"/>
    </source>
</evidence>
<sequence length="118" mass="12936">MKLFAKLSTALLATTVLASGAAQASDDYNRNYQPQVTTAATAKNLYDDTKVSIKGQITRKLSREKYELQDATGKIQVEIDDEDLRGASIVGKNITITGELDKKKNGTVKIDSDYVQIH</sequence>
<comment type="caution">
    <text evidence="3">The sequence shown here is derived from an EMBL/GenBank/DDBJ whole genome shotgun (WGS) entry which is preliminary data.</text>
</comment>
<name>A0A1T0CFN3_9GAMM</name>
<dbReference type="OrthoDB" id="6650354at2"/>
<feature type="signal peptide" evidence="2">
    <location>
        <begin position="1"/>
        <end position="24"/>
    </location>
</feature>
<dbReference type="AlphaFoldDB" id="A0A1T0CFN3"/>